<dbReference type="FunFam" id="3.40.50.300:FF:000179">
    <property type="entry name" value="ABC transporter G family member 34"/>
    <property type="match status" value="1"/>
</dbReference>
<dbReference type="SUPFAM" id="SSF52540">
    <property type="entry name" value="P-loop containing nucleoside triphosphate hydrolases"/>
    <property type="match status" value="1"/>
</dbReference>
<proteinExistence type="inferred from homology"/>
<gene>
    <name evidence="12" type="ORF">OLC1_LOCUS15961</name>
</gene>
<dbReference type="SMART" id="SM00382">
    <property type="entry name" value="AAA"/>
    <property type="match status" value="1"/>
</dbReference>
<keyword evidence="9 10" id="KW-0472">Membrane</keyword>
<dbReference type="AlphaFoldDB" id="A0AAV1DL10"/>
<evidence type="ECO:0000313" key="12">
    <source>
        <dbReference type="EMBL" id="CAI9107715.1"/>
    </source>
</evidence>
<evidence type="ECO:0000256" key="7">
    <source>
        <dbReference type="ARBA" id="ARBA00022840"/>
    </source>
</evidence>
<sequence length="863" mass="97353">MAHHHLAGTGDNMDDETAAKWGVIDRLTTRKRLRSSLFDDGQQQLDGNNGDNNKRVIDVTKLGALERHVFIEKLIQRVELDNLHLLQKIRTRIDKVGIELPSIEVRYDNLHIQTECQVVRGKALPTLWNSFKSVFPDIGRIPGFKSRLSKITIINGVSGIIKPGRMTLLLGPPGCGKTTLLRALSGNLSKSLEVSGDISYNGYELTEFVPQKTSAYISQYDLHIGEMTVRETLDFSLCCQGVGSRAELIRREKEAGVHPDPDVDVYMKATSVEGQKTTLQTDYILRILGLDTCADTLVGDVMSRGISGGEKRRLTTGEMIVGPTRALFMDEISNGLDSATTYQIVAFLQQLSHITDATILVSLLQPAPETFDLFDDVILMGEGKVVYHGPRSQVLEFFESCGFRCPERKGIPDFLQEVISRKDQAQYWHSNEDSYRHISIDAFSRKYRESSHGKKILDELSSPFPKSKSHKDAVTFTTYSFSKWELLKTCSSREFLIMKRNSFTYIFKSVQIAFNALVVMTLFLRTMMKVDLLHANYYMGALFYAVTVIVINGFPEIPLTVARLPIFYKHRDLSFYPTWVYVIPSAILKIPHSLLEAAIFTCLTYYVSELTNTLSVILPRFFGQLVILFLVHLASTSMYRFIASLCRNVIVGTAAGSLFVVYNFLFSGFLIPRTSIPDWLKWGFWACPSTYGEIAINVNEFLAPRWKKMLPSNITTGQEILSVRGLKFDEDFFWISLGALLGFTLLFNIGWTLALSFLHSTRSRPIISWETFSQLNKSIELDGFKQAEKQSRSSSVCIVPGSPETGSMVLPFVPLAVVFRNLQYYVDTPLLLLLKSGGRMIYCGPLGLHSNNIIKYFEVQFQN</sequence>
<dbReference type="EMBL" id="OX459122">
    <property type="protein sequence ID" value="CAI9107715.1"/>
    <property type="molecule type" value="Genomic_DNA"/>
</dbReference>
<dbReference type="GO" id="GO:0005886">
    <property type="term" value="C:plasma membrane"/>
    <property type="evidence" value="ECO:0007669"/>
    <property type="project" value="UniProtKB-ARBA"/>
</dbReference>
<feature type="domain" description="ABC transporter" evidence="11">
    <location>
        <begin position="133"/>
        <end position="407"/>
    </location>
</feature>
<feature type="transmembrane region" description="Helical" evidence="10">
    <location>
        <begin position="505"/>
        <end position="524"/>
    </location>
</feature>
<reference evidence="12" key="1">
    <citation type="submission" date="2023-03" db="EMBL/GenBank/DDBJ databases">
        <authorList>
            <person name="Julca I."/>
        </authorList>
    </citation>
    <scope>NUCLEOTIDE SEQUENCE</scope>
</reference>
<dbReference type="GO" id="GO:0016887">
    <property type="term" value="F:ATP hydrolysis activity"/>
    <property type="evidence" value="ECO:0007669"/>
    <property type="project" value="InterPro"/>
</dbReference>
<dbReference type="InterPro" id="IPR027417">
    <property type="entry name" value="P-loop_NTPase"/>
</dbReference>
<organism evidence="12 13">
    <name type="scientific">Oldenlandia corymbosa var. corymbosa</name>
    <dbReference type="NCBI Taxonomy" id="529605"/>
    <lineage>
        <taxon>Eukaryota</taxon>
        <taxon>Viridiplantae</taxon>
        <taxon>Streptophyta</taxon>
        <taxon>Embryophyta</taxon>
        <taxon>Tracheophyta</taxon>
        <taxon>Spermatophyta</taxon>
        <taxon>Magnoliopsida</taxon>
        <taxon>eudicotyledons</taxon>
        <taxon>Gunneridae</taxon>
        <taxon>Pentapetalae</taxon>
        <taxon>asterids</taxon>
        <taxon>lamiids</taxon>
        <taxon>Gentianales</taxon>
        <taxon>Rubiaceae</taxon>
        <taxon>Rubioideae</taxon>
        <taxon>Spermacoceae</taxon>
        <taxon>Hedyotis-Oldenlandia complex</taxon>
        <taxon>Oldenlandia</taxon>
    </lineage>
</organism>
<evidence type="ECO:0000256" key="8">
    <source>
        <dbReference type="ARBA" id="ARBA00022989"/>
    </source>
</evidence>
<dbReference type="InterPro" id="IPR013581">
    <property type="entry name" value="PDR_assoc"/>
</dbReference>
<dbReference type="Pfam" id="PF00005">
    <property type="entry name" value="ABC_tran"/>
    <property type="match status" value="1"/>
</dbReference>
<evidence type="ECO:0000256" key="9">
    <source>
        <dbReference type="ARBA" id="ARBA00023136"/>
    </source>
</evidence>
<keyword evidence="7" id="KW-0067">ATP-binding</keyword>
<name>A0AAV1DL10_OLDCO</name>
<dbReference type="CDD" id="cd03233">
    <property type="entry name" value="ABCG_PDR_domain1"/>
    <property type="match status" value="1"/>
</dbReference>
<protein>
    <submittedName>
        <fullName evidence="12">OLC1v1007147C1</fullName>
    </submittedName>
</protein>
<dbReference type="Pfam" id="PF01061">
    <property type="entry name" value="ABC2_membrane"/>
    <property type="match status" value="1"/>
</dbReference>
<dbReference type="InterPro" id="IPR043926">
    <property type="entry name" value="ABCG_dom"/>
</dbReference>
<evidence type="ECO:0000313" key="13">
    <source>
        <dbReference type="Proteomes" id="UP001161247"/>
    </source>
</evidence>
<evidence type="ECO:0000256" key="5">
    <source>
        <dbReference type="ARBA" id="ARBA00022737"/>
    </source>
</evidence>
<evidence type="ECO:0000256" key="1">
    <source>
        <dbReference type="ARBA" id="ARBA00004141"/>
    </source>
</evidence>
<dbReference type="GO" id="GO:0140359">
    <property type="term" value="F:ABC-type transporter activity"/>
    <property type="evidence" value="ECO:0007669"/>
    <property type="project" value="InterPro"/>
</dbReference>
<feature type="transmembrane region" description="Helical" evidence="10">
    <location>
        <begin position="536"/>
        <end position="554"/>
    </location>
</feature>
<dbReference type="Pfam" id="PF08370">
    <property type="entry name" value="PDR_assoc"/>
    <property type="match status" value="1"/>
</dbReference>
<evidence type="ECO:0000256" key="2">
    <source>
        <dbReference type="ARBA" id="ARBA00006012"/>
    </source>
</evidence>
<dbReference type="Proteomes" id="UP001161247">
    <property type="component" value="Chromosome 5"/>
</dbReference>
<keyword evidence="3" id="KW-0813">Transport</keyword>
<keyword evidence="13" id="KW-1185">Reference proteome</keyword>
<evidence type="ECO:0000256" key="3">
    <source>
        <dbReference type="ARBA" id="ARBA00022448"/>
    </source>
</evidence>
<dbReference type="InterPro" id="IPR003593">
    <property type="entry name" value="AAA+_ATPase"/>
</dbReference>
<dbReference type="PROSITE" id="PS50893">
    <property type="entry name" value="ABC_TRANSPORTER_2"/>
    <property type="match status" value="1"/>
</dbReference>
<dbReference type="InterPro" id="IPR034001">
    <property type="entry name" value="ABCG_PDR_1"/>
</dbReference>
<dbReference type="GO" id="GO:0005524">
    <property type="term" value="F:ATP binding"/>
    <property type="evidence" value="ECO:0007669"/>
    <property type="project" value="UniProtKB-KW"/>
</dbReference>
<comment type="similarity">
    <text evidence="2">Belongs to the ABC transporter superfamily. ABCG family. PDR (TC 3.A.1.205) subfamily.</text>
</comment>
<dbReference type="InterPro" id="IPR003439">
    <property type="entry name" value="ABC_transporter-like_ATP-bd"/>
</dbReference>
<dbReference type="PANTHER" id="PTHR19241">
    <property type="entry name" value="ATP-BINDING CASSETTE TRANSPORTER"/>
    <property type="match status" value="1"/>
</dbReference>
<dbReference type="InterPro" id="IPR013525">
    <property type="entry name" value="ABC2_TM"/>
</dbReference>
<feature type="transmembrane region" description="Helical" evidence="10">
    <location>
        <begin position="732"/>
        <end position="758"/>
    </location>
</feature>
<accession>A0AAV1DL10</accession>
<keyword evidence="4 10" id="KW-0812">Transmembrane</keyword>
<keyword evidence="5" id="KW-0677">Repeat</keyword>
<keyword evidence="8 10" id="KW-1133">Transmembrane helix</keyword>
<dbReference type="Gene3D" id="3.40.50.300">
    <property type="entry name" value="P-loop containing nucleotide triphosphate hydrolases"/>
    <property type="match status" value="1"/>
</dbReference>
<evidence type="ECO:0000259" key="11">
    <source>
        <dbReference type="PROSITE" id="PS50893"/>
    </source>
</evidence>
<feature type="transmembrane region" description="Helical" evidence="10">
    <location>
        <begin position="649"/>
        <end position="671"/>
    </location>
</feature>
<evidence type="ECO:0000256" key="6">
    <source>
        <dbReference type="ARBA" id="ARBA00022741"/>
    </source>
</evidence>
<feature type="transmembrane region" description="Helical" evidence="10">
    <location>
        <begin position="621"/>
        <end position="642"/>
    </location>
</feature>
<evidence type="ECO:0000256" key="10">
    <source>
        <dbReference type="SAM" id="Phobius"/>
    </source>
</evidence>
<comment type="subcellular location">
    <subcellularLocation>
        <location evidence="1">Membrane</location>
        <topology evidence="1">Multi-pass membrane protein</topology>
    </subcellularLocation>
</comment>
<dbReference type="Pfam" id="PF19055">
    <property type="entry name" value="ABC2_membrane_7"/>
    <property type="match status" value="1"/>
</dbReference>
<keyword evidence="6" id="KW-0547">Nucleotide-binding</keyword>
<evidence type="ECO:0000256" key="4">
    <source>
        <dbReference type="ARBA" id="ARBA00022692"/>
    </source>
</evidence>